<keyword evidence="2" id="KW-0689">Ribosomal protein</keyword>
<dbReference type="VEuPathDB" id="FungiDB:CTRG_02635"/>
<evidence type="ECO:0000256" key="2">
    <source>
        <dbReference type="ARBA" id="ARBA00022980"/>
    </source>
</evidence>
<dbReference type="KEGG" id="ctp:CTRG_02635"/>
<comment type="similarity">
    <text evidence="1">Belongs to the universal ribosomal protein uL30 family.</text>
</comment>
<dbReference type="GeneID" id="8297358"/>
<dbReference type="PANTHER" id="PTHR15892">
    <property type="entry name" value="MITOCHONDRIAL RIBOSOMAL PROTEIN L30"/>
    <property type="match status" value="1"/>
</dbReference>
<dbReference type="GO" id="GO:0006412">
    <property type="term" value="P:translation"/>
    <property type="evidence" value="ECO:0007669"/>
    <property type="project" value="InterPro"/>
</dbReference>
<accession>C5M8B3</accession>
<sequence>MSGVQKQLFYRIKQVRSTIGLPPKYKAVLQSLGLTRRNQITYVNVAPTSANQLAAVKELVSVELSDIKKTRQEINQERKFKPGYELIKNGMKKSYA</sequence>
<dbReference type="InterPro" id="IPR036919">
    <property type="entry name" value="Ribo_uL30_ferredoxin-like_sf"/>
</dbReference>
<proteinExistence type="inferred from homology"/>
<evidence type="ECO:0000256" key="1">
    <source>
        <dbReference type="ARBA" id="ARBA00007594"/>
    </source>
</evidence>
<evidence type="ECO:0000259" key="5">
    <source>
        <dbReference type="Pfam" id="PF00327"/>
    </source>
</evidence>
<evidence type="ECO:0000313" key="6">
    <source>
        <dbReference type="EMBL" id="EER33817.1"/>
    </source>
</evidence>
<organism evidence="6 7">
    <name type="scientific">Candida tropicalis (strain ATCC MYA-3404 / T1)</name>
    <name type="common">Yeast</name>
    <dbReference type="NCBI Taxonomy" id="294747"/>
    <lineage>
        <taxon>Eukaryota</taxon>
        <taxon>Fungi</taxon>
        <taxon>Dikarya</taxon>
        <taxon>Ascomycota</taxon>
        <taxon>Saccharomycotina</taxon>
        <taxon>Pichiomycetes</taxon>
        <taxon>Debaryomycetaceae</taxon>
        <taxon>Candida/Lodderomyces clade</taxon>
        <taxon>Candida</taxon>
    </lineage>
</organism>
<dbReference type="HOGENOM" id="CLU_131047_0_2_1"/>
<keyword evidence="3" id="KW-0687">Ribonucleoprotein</keyword>
<evidence type="ECO:0000313" key="7">
    <source>
        <dbReference type="Proteomes" id="UP000002037"/>
    </source>
</evidence>
<evidence type="ECO:0000256" key="3">
    <source>
        <dbReference type="ARBA" id="ARBA00023274"/>
    </source>
</evidence>
<dbReference type="Pfam" id="PF00327">
    <property type="entry name" value="Ribosomal_L30"/>
    <property type="match status" value="1"/>
</dbReference>
<dbReference type="OrthoDB" id="509901at2759"/>
<dbReference type="AlphaFoldDB" id="C5M8B3"/>
<evidence type="ECO:0000256" key="4">
    <source>
        <dbReference type="ARBA" id="ARBA00035281"/>
    </source>
</evidence>
<dbReference type="PANTHER" id="PTHR15892:SF2">
    <property type="entry name" value="LARGE RIBOSOMAL SUBUNIT PROTEIN UL30M"/>
    <property type="match status" value="1"/>
</dbReference>
<keyword evidence="7" id="KW-1185">Reference proteome</keyword>
<reference evidence="6 7" key="1">
    <citation type="journal article" date="2009" name="Nature">
        <title>Evolution of pathogenicity and sexual reproduction in eight Candida genomes.</title>
        <authorList>
            <person name="Butler G."/>
            <person name="Rasmussen M.D."/>
            <person name="Lin M.F."/>
            <person name="Santos M.A."/>
            <person name="Sakthikumar S."/>
            <person name="Munro C.A."/>
            <person name="Rheinbay E."/>
            <person name="Grabherr M."/>
            <person name="Forche A."/>
            <person name="Reedy J.L."/>
            <person name="Agrafioti I."/>
            <person name="Arnaud M.B."/>
            <person name="Bates S."/>
            <person name="Brown A.J."/>
            <person name="Brunke S."/>
            <person name="Costanzo M.C."/>
            <person name="Fitzpatrick D.A."/>
            <person name="de Groot P.W."/>
            <person name="Harris D."/>
            <person name="Hoyer L.L."/>
            <person name="Hube B."/>
            <person name="Klis F.M."/>
            <person name="Kodira C."/>
            <person name="Lennard N."/>
            <person name="Logue M.E."/>
            <person name="Martin R."/>
            <person name="Neiman A.M."/>
            <person name="Nikolaou E."/>
            <person name="Quail M.A."/>
            <person name="Quinn J."/>
            <person name="Santos M.C."/>
            <person name="Schmitzberger F.F."/>
            <person name="Sherlock G."/>
            <person name="Shah P."/>
            <person name="Silverstein K.A."/>
            <person name="Skrzypek M.S."/>
            <person name="Soll D."/>
            <person name="Staggs R."/>
            <person name="Stansfield I."/>
            <person name="Stumpf M.P."/>
            <person name="Sudbery P.E."/>
            <person name="Srikantha T."/>
            <person name="Zeng Q."/>
            <person name="Berman J."/>
            <person name="Berriman M."/>
            <person name="Heitman J."/>
            <person name="Gow N.A."/>
            <person name="Lorenz M.C."/>
            <person name="Birren B.W."/>
            <person name="Kellis M."/>
            <person name="Cuomo C.A."/>
        </authorList>
    </citation>
    <scope>NUCLEOTIDE SEQUENCE [LARGE SCALE GENOMIC DNA]</scope>
    <source>
        <strain evidence="7">ATCC MYA-3404 / T1</strain>
    </source>
</reference>
<dbReference type="EMBL" id="GG692397">
    <property type="protein sequence ID" value="EER33817.1"/>
    <property type="molecule type" value="Genomic_DNA"/>
</dbReference>
<feature type="domain" description="Large ribosomal subunit protein uL30-like ferredoxin-like fold" evidence="5">
    <location>
        <begin position="10"/>
        <end position="60"/>
    </location>
</feature>
<dbReference type="STRING" id="294747.C5M8B3"/>
<dbReference type="eggNOG" id="ENOG502S7S3">
    <property type="taxonomic scope" value="Eukaryota"/>
</dbReference>
<dbReference type="GO" id="GO:0003735">
    <property type="term" value="F:structural constituent of ribosome"/>
    <property type="evidence" value="ECO:0007669"/>
    <property type="project" value="InterPro"/>
</dbReference>
<dbReference type="InterPro" id="IPR016082">
    <property type="entry name" value="Ribosomal_uL30_ferredoxin-like"/>
</dbReference>
<dbReference type="NCBIfam" id="TIGR01308">
    <property type="entry name" value="rpmD_bact"/>
    <property type="match status" value="1"/>
</dbReference>
<dbReference type="CDD" id="cd01658">
    <property type="entry name" value="Ribosomal_L30"/>
    <property type="match status" value="1"/>
</dbReference>
<dbReference type="Proteomes" id="UP000002037">
    <property type="component" value="Unassembled WGS sequence"/>
</dbReference>
<dbReference type="Gene3D" id="3.30.1390.20">
    <property type="entry name" value="Ribosomal protein L30, ferredoxin-like fold domain"/>
    <property type="match status" value="1"/>
</dbReference>
<dbReference type="SUPFAM" id="SSF55129">
    <property type="entry name" value="Ribosomal protein L30p/L7e"/>
    <property type="match status" value="1"/>
</dbReference>
<name>C5M8B3_CANTT</name>
<protein>
    <recommendedName>
        <fullName evidence="4">Large ribosomal subunit protein uL30m</fullName>
    </recommendedName>
</protein>
<gene>
    <name evidence="6" type="ORF">CTRG_02635</name>
</gene>
<dbReference type="GO" id="GO:0005739">
    <property type="term" value="C:mitochondrion"/>
    <property type="evidence" value="ECO:0007669"/>
    <property type="project" value="TreeGrafter"/>
</dbReference>
<dbReference type="InterPro" id="IPR005996">
    <property type="entry name" value="Ribosomal_uL30_bac-type"/>
</dbReference>
<dbReference type="GO" id="GO:0015934">
    <property type="term" value="C:large ribosomal subunit"/>
    <property type="evidence" value="ECO:0007669"/>
    <property type="project" value="InterPro"/>
</dbReference>
<dbReference type="RefSeq" id="XP_002548338.1">
    <property type="nucleotide sequence ID" value="XM_002548292.1"/>
</dbReference>